<dbReference type="InterPro" id="IPR025483">
    <property type="entry name" value="Lipase_euk"/>
</dbReference>
<organism evidence="10">
    <name type="scientific">Notodromas monacha</name>
    <dbReference type="NCBI Taxonomy" id="399045"/>
    <lineage>
        <taxon>Eukaryota</taxon>
        <taxon>Metazoa</taxon>
        <taxon>Ecdysozoa</taxon>
        <taxon>Arthropoda</taxon>
        <taxon>Crustacea</taxon>
        <taxon>Oligostraca</taxon>
        <taxon>Ostracoda</taxon>
        <taxon>Podocopa</taxon>
        <taxon>Podocopida</taxon>
        <taxon>Cypridocopina</taxon>
        <taxon>Cypridoidea</taxon>
        <taxon>Cyprididae</taxon>
        <taxon>Notodromas</taxon>
    </lineage>
</organism>
<evidence type="ECO:0000256" key="2">
    <source>
        <dbReference type="ARBA" id="ARBA00022729"/>
    </source>
</evidence>
<feature type="chain" id="PRO_5036210370" description="Partial AB-hydrolase lipase domain-containing protein" evidence="8">
    <location>
        <begin position="25"/>
        <end position="456"/>
    </location>
</feature>
<feature type="signal peptide" evidence="8">
    <location>
        <begin position="1"/>
        <end position="24"/>
    </location>
</feature>
<dbReference type="OrthoDB" id="9974421at2759"/>
<comment type="similarity">
    <text evidence="1">Belongs to the AB hydrolase superfamily. Lipase family.</text>
</comment>
<evidence type="ECO:0000256" key="6">
    <source>
        <dbReference type="ARBA" id="ARBA00023180"/>
    </source>
</evidence>
<evidence type="ECO:0000256" key="5">
    <source>
        <dbReference type="ARBA" id="ARBA00023098"/>
    </source>
</evidence>
<evidence type="ECO:0000259" key="9">
    <source>
        <dbReference type="Pfam" id="PF04083"/>
    </source>
</evidence>
<keyword evidence="4" id="KW-0442">Lipid degradation</keyword>
<keyword evidence="5" id="KW-0443">Lipid metabolism</keyword>
<evidence type="ECO:0000256" key="8">
    <source>
        <dbReference type="SAM" id="SignalP"/>
    </source>
</evidence>
<dbReference type="GO" id="GO:0016788">
    <property type="term" value="F:hydrolase activity, acting on ester bonds"/>
    <property type="evidence" value="ECO:0007669"/>
    <property type="project" value="InterPro"/>
</dbReference>
<dbReference type="PIRSF" id="PIRSF000862">
    <property type="entry name" value="Steryl_ester_lip"/>
    <property type="match status" value="1"/>
</dbReference>
<dbReference type="Proteomes" id="UP000678499">
    <property type="component" value="Unassembled WGS sequence"/>
</dbReference>
<keyword evidence="11" id="KW-1185">Reference proteome</keyword>
<name>A0A7R9BSQ6_9CRUS</name>
<gene>
    <name evidence="10" type="ORF">NMOB1V02_LOCUS7481</name>
</gene>
<keyword evidence="2 8" id="KW-0732">Signal</keyword>
<reference evidence="10" key="1">
    <citation type="submission" date="2020-11" db="EMBL/GenBank/DDBJ databases">
        <authorList>
            <person name="Tran Van P."/>
        </authorList>
    </citation>
    <scope>NUCLEOTIDE SEQUENCE</scope>
</reference>
<evidence type="ECO:0000256" key="3">
    <source>
        <dbReference type="ARBA" id="ARBA00022801"/>
    </source>
</evidence>
<keyword evidence="6" id="KW-0325">Glycoprotein</keyword>
<dbReference type="Gene3D" id="3.40.50.1820">
    <property type="entry name" value="alpha/beta hydrolase"/>
    <property type="match status" value="1"/>
</dbReference>
<dbReference type="EMBL" id="CAJPEX010001797">
    <property type="protein sequence ID" value="CAG0919968.1"/>
    <property type="molecule type" value="Genomic_DNA"/>
</dbReference>
<accession>A0A7R9BSQ6</accession>
<proteinExistence type="inferred from homology"/>
<evidence type="ECO:0000256" key="7">
    <source>
        <dbReference type="PIRSR" id="PIRSR000862-1"/>
    </source>
</evidence>
<feature type="active site" description="Nucleophile" evidence="7">
    <location>
        <position position="218"/>
    </location>
</feature>
<dbReference type="PANTHER" id="PTHR11005">
    <property type="entry name" value="LYSOSOMAL ACID LIPASE-RELATED"/>
    <property type="match status" value="1"/>
</dbReference>
<feature type="active site" description="Charge relay system" evidence="7">
    <location>
        <position position="424"/>
    </location>
</feature>
<keyword evidence="3" id="KW-0378">Hydrolase</keyword>
<evidence type="ECO:0000256" key="4">
    <source>
        <dbReference type="ARBA" id="ARBA00022963"/>
    </source>
</evidence>
<feature type="active site" description="Charge relay system" evidence="7">
    <location>
        <position position="393"/>
    </location>
</feature>
<sequence length="456" mass="51271">MVSQINLALCGVIFLCVFVRTCTGDSPAEKEDSTSDVHSLFIPALQNVIKDSSASNTEMIKDADEIQAMHLHKGPPESVPRLILDHGYPVETHDVTTADGYILEMHRIPHGIVPGSGPGEGSKTPILLAHGLMCSSAIWVFSGPKYALAYMLADAGFDVWLGNVRGNTYSARHTKLSTDETAFWEFGIDEHGYFDAPAQIDHITATTGAQKMFYVGYSMGATMFYIMSDMRPEYRERFIAMFALAPAAQMSHTTSIFKRIADYYDFIDGFLDLFGINHLLQNSFPVKLFNYIFCSHMTIDLCKYGLLMLTGFDIMDLNQEIDDEMAPVFFKHLPAGASRHSVMQFAASVISGKFTKYDYGSFDNEHVYGQEEAPEYKIEKSTTPALIYWAENDSHTAPEDVEWIKERLPNVVEFRKIDVDGFNHLDFVWSKKAKDALYTHMLDKALILDRRNKSAS</sequence>
<dbReference type="SUPFAM" id="SSF53474">
    <property type="entry name" value="alpha/beta-Hydrolases"/>
    <property type="match status" value="1"/>
</dbReference>
<feature type="domain" description="Partial AB-hydrolase lipase" evidence="9">
    <location>
        <begin position="81"/>
        <end position="142"/>
    </location>
</feature>
<dbReference type="EMBL" id="OA883834">
    <property type="protein sequence ID" value="CAD7279816.1"/>
    <property type="molecule type" value="Genomic_DNA"/>
</dbReference>
<evidence type="ECO:0000313" key="10">
    <source>
        <dbReference type="EMBL" id="CAD7279816.1"/>
    </source>
</evidence>
<evidence type="ECO:0000256" key="1">
    <source>
        <dbReference type="ARBA" id="ARBA00010701"/>
    </source>
</evidence>
<dbReference type="GO" id="GO:0016042">
    <property type="term" value="P:lipid catabolic process"/>
    <property type="evidence" value="ECO:0007669"/>
    <property type="project" value="UniProtKB-KW"/>
</dbReference>
<protein>
    <recommendedName>
        <fullName evidence="9">Partial AB-hydrolase lipase domain-containing protein</fullName>
    </recommendedName>
</protein>
<dbReference type="InterPro" id="IPR006693">
    <property type="entry name" value="AB_hydrolase_lipase"/>
</dbReference>
<dbReference type="Pfam" id="PF04083">
    <property type="entry name" value="Abhydro_lipase"/>
    <property type="match status" value="1"/>
</dbReference>
<evidence type="ECO:0000313" key="11">
    <source>
        <dbReference type="Proteomes" id="UP000678499"/>
    </source>
</evidence>
<dbReference type="InterPro" id="IPR029058">
    <property type="entry name" value="AB_hydrolase_fold"/>
</dbReference>
<dbReference type="FunFam" id="3.40.50.1820:FF:000057">
    <property type="entry name" value="Lipase"/>
    <property type="match status" value="1"/>
</dbReference>
<dbReference type="AlphaFoldDB" id="A0A7R9BSQ6"/>